<comment type="caution">
    <text evidence="1">The sequence shown here is derived from an EMBL/GenBank/DDBJ whole genome shotgun (WGS) entry which is preliminary data.</text>
</comment>
<gene>
    <name evidence="1" type="ORF">FUSPEROL_02063</name>
</gene>
<dbReference type="eggNOG" id="ENOG502ZQDG">
    <property type="taxonomic scope" value="Bacteria"/>
</dbReference>
<reference evidence="1 2" key="1">
    <citation type="submission" date="2010-02" db="EMBL/GenBank/DDBJ databases">
        <authorList>
            <person name="Weinstock G."/>
            <person name="Sodergren E."/>
            <person name="Clifton S."/>
            <person name="Fulton L."/>
            <person name="Fulton B."/>
            <person name="Courtney L."/>
            <person name="Fronick C."/>
            <person name="Harrison M."/>
            <person name="Strong C."/>
            <person name="Farmer C."/>
            <person name="Delahaunty K."/>
            <person name="Markovic C."/>
            <person name="Hall O."/>
            <person name="Minx P."/>
            <person name="Tomlinson C."/>
            <person name="Mitreva M."/>
            <person name="Nelson J."/>
            <person name="Hou S."/>
            <person name="Wollam A."/>
            <person name="Pepin K.H."/>
            <person name="Johnson M."/>
            <person name="Bhonagiri V."/>
            <person name="Zhang X."/>
            <person name="Suruliraj S."/>
            <person name="Warren W."/>
            <person name="Chinwalla A."/>
            <person name="Mardis E.R."/>
            <person name="Wilson R.K."/>
        </authorList>
    </citation>
    <scope>NUCLEOTIDE SEQUENCE [LARGE SCALE GENOMIC DNA]</scope>
    <source>
        <strain evidence="1 2">ATCC 33693</strain>
    </source>
</reference>
<accession>D4CXA2</accession>
<organism evidence="1 2">
    <name type="scientific">Fusobacterium periodonticum ATCC 33693</name>
    <dbReference type="NCBI Taxonomy" id="546275"/>
    <lineage>
        <taxon>Bacteria</taxon>
        <taxon>Fusobacteriati</taxon>
        <taxon>Fusobacteriota</taxon>
        <taxon>Fusobacteriia</taxon>
        <taxon>Fusobacteriales</taxon>
        <taxon>Fusobacteriaceae</taxon>
        <taxon>Fusobacterium</taxon>
    </lineage>
</organism>
<evidence type="ECO:0000313" key="1">
    <source>
        <dbReference type="EMBL" id="EFE86022.1"/>
    </source>
</evidence>
<dbReference type="EMBL" id="ACJY01000099">
    <property type="protein sequence ID" value="EFE86022.1"/>
    <property type="molecule type" value="Genomic_DNA"/>
</dbReference>
<proteinExistence type="predicted"/>
<protein>
    <submittedName>
        <fullName evidence="1">Uncharacterized protein</fullName>
    </submittedName>
</protein>
<sequence length="85" mass="9864">MKKKGDNLMEDLYFKSHEAKIIFGLVVLGGKPQMDFLGIDYSHYSDKKIAEIWYSNIKDVLAVSKHEMKDVALENLEKLYKGMKH</sequence>
<name>D4CXA2_9FUSO</name>
<dbReference type="AlphaFoldDB" id="D4CXA2"/>
<dbReference type="HOGENOM" id="CLU_181426_0_0_0"/>
<dbReference type="STRING" id="546275.FUSPEROL_02063"/>
<dbReference type="Proteomes" id="UP000003748">
    <property type="component" value="Unassembled WGS sequence"/>
</dbReference>
<evidence type="ECO:0000313" key="2">
    <source>
        <dbReference type="Proteomes" id="UP000003748"/>
    </source>
</evidence>